<organism evidence="2">
    <name type="scientific">Trichuris suis</name>
    <name type="common">pig whipworm</name>
    <dbReference type="NCBI Taxonomy" id="68888"/>
    <lineage>
        <taxon>Eukaryota</taxon>
        <taxon>Metazoa</taxon>
        <taxon>Ecdysozoa</taxon>
        <taxon>Nematoda</taxon>
        <taxon>Enoplea</taxon>
        <taxon>Dorylaimia</taxon>
        <taxon>Trichinellida</taxon>
        <taxon>Trichuridae</taxon>
        <taxon>Trichuris</taxon>
    </lineage>
</organism>
<reference evidence="2 3" key="1">
    <citation type="journal article" date="2014" name="Nat. Genet.">
        <title>Genome and transcriptome of the porcine whipworm Trichuris suis.</title>
        <authorList>
            <person name="Jex A.R."/>
            <person name="Nejsum P."/>
            <person name="Schwarz E.M."/>
            <person name="Hu L."/>
            <person name="Young N.D."/>
            <person name="Hall R.S."/>
            <person name="Korhonen P.K."/>
            <person name="Liao S."/>
            <person name="Thamsborg S."/>
            <person name="Xia J."/>
            <person name="Xu P."/>
            <person name="Wang S."/>
            <person name="Scheerlinck J.P."/>
            <person name="Hofmann A."/>
            <person name="Sternberg P.W."/>
            <person name="Wang J."/>
            <person name="Gasser R.B."/>
        </authorList>
    </citation>
    <scope>NUCLEOTIDE SEQUENCE [LARGE SCALE GENOMIC DNA]</scope>
    <source>
        <strain evidence="2">DCEP-RM93F</strain>
        <strain evidence="1">DCEP-RM93M</strain>
    </source>
</reference>
<evidence type="ECO:0000313" key="1">
    <source>
        <dbReference type="EMBL" id="KFD58088.1"/>
    </source>
</evidence>
<dbReference type="Proteomes" id="UP000030764">
    <property type="component" value="Unassembled WGS sequence"/>
</dbReference>
<evidence type="ECO:0000313" key="3">
    <source>
        <dbReference type="Proteomes" id="UP000030764"/>
    </source>
</evidence>
<dbReference type="AlphaFoldDB" id="A0A085MVE7"/>
<evidence type="ECO:0000313" key="2">
    <source>
        <dbReference type="EMBL" id="KFD61193.1"/>
    </source>
</evidence>
<feature type="non-terminal residue" evidence="2">
    <location>
        <position position="1"/>
    </location>
</feature>
<gene>
    <name evidence="1" type="ORF">M513_00851</name>
    <name evidence="2" type="ORF">M514_00851</name>
</gene>
<dbReference type="EMBL" id="KL367632">
    <property type="protein sequence ID" value="KFD61193.1"/>
    <property type="molecule type" value="Genomic_DNA"/>
</dbReference>
<dbReference type="EMBL" id="KL363185">
    <property type="protein sequence ID" value="KFD58088.1"/>
    <property type="molecule type" value="Genomic_DNA"/>
</dbReference>
<name>A0A085MVE7_9BILA</name>
<feature type="non-terminal residue" evidence="2">
    <location>
        <position position="99"/>
    </location>
</feature>
<protein>
    <submittedName>
        <fullName evidence="2">Uncharacterized protein</fullName>
    </submittedName>
</protein>
<dbReference type="Proteomes" id="UP000030758">
    <property type="component" value="Unassembled WGS sequence"/>
</dbReference>
<sequence length="99" mass="11078">WWWTRTFSASETTATARCLCNNGSSVAYAAKRENAFLCPCTTAAVTSWWHLYSGVFSLEPRSSRNSGKDMPLCPATVTSTRVSTIRAISLIRRRARKRS</sequence>
<accession>A0A085MVE7</accession>
<proteinExistence type="predicted"/>
<keyword evidence="3" id="KW-1185">Reference proteome</keyword>